<dbReference type="AlphaFoldDB" id="A0A9P5Z185"/>
<organism evidence="2 3">
    <name type="scientific">Pholiota conissans</name>
    <dbReference type="NCBI Taxonomy" id="109636"/>
    <lineage>
        <taxon>Eukaryota</taxon>
        <taxon>Fungi</taxon>
        <taxon>Dikarya</taxon>
        <taxon>Basidiomycota</taxon>
        <taxon>Agaricomycotina</taxon>
        <taxon>Agaricomycetes</taxon>
        <taxon>Agaricomycetidae</taxon>
        <taxon>Agaricales</taxon>
        <taxon>Agaricineae</taxon>
        <taxon>Strophariaceae</taxon>
        <taxon>Pholiota</taxon>
    </lineage>
</organism>
<keyword evidence="3" id="KW-1185">Reference proteome</keyword>
<gene>
    <name evidence="2" type="ORF">BDN70DRAFT_896159</name>
</gene>
<proteinExistence type="predicted"/>
<reference evidence="2" key="1">
    <citation type="submission" date="2020-11" db="EMBL/GenBank/DDBJ databases">
        <authorList>
            <consortium name="DOE Joint Genome Institute"/>
            <person name="Ahrendt S."/>
            <person name="Riley R."/>
            <person name="Andreopoulos W."/>
            <person name="Labutti K."/>
            <person name="Pangilinan J."/>
            <person name="Ruiz-Duenas F.J."/>
            <person name="Barrasa J.M."/>
            <person name="Sanchez-Garcia M."/>
            <person name="Camarero S."/>
            <person name="Miyauchi S."/>
            <person name="Serrano A."/>
            <person name="Linde D."/>
            <person name="Babiker R."/>
            <person name="Drula E."/>
            <person name="Ayuso-Fernandez I."/>
            <person name="Pacheco R."/>
            <person name="Padilla G."/>
            <person name="Ferreira P."/>
            <person name="Barriuso J."/>
            <person name="Kellner H."/>
            <person name="Castanera R."/>
            <person name="Alfaro M."/>
            <person name="Ramirez L."/>
            <person name="Pisabarro A.G."/>
            <person name="Kuo A."/>
            <person name="Tritt A."/>
            <person name="Lipzen A."/>
            <person name="He G."/>
            <person name="Yan M."/>
            <person name="Ng V."/>
            <person name="Cullen D."/>
            <person name="Martin F."/>
            <person name="Rosso M.-N."/>
            <person name="Henrissat B."/>
            <person name="Hibbett D."/>
            <person name="Martinez A.T."/>
            <person name="Grigoriev I.V."/>
        </authorList>
    </citation>
    <scope>NUCLEOTIDE SEQUENCE</scope>
    <source>
        <strain evidence="2">CIRM-BRFM 674</strain>
    </source>
</reference>
<dbReference type="EMBL" id="MU155248">
    <property type="protein sequence ID" value="KAF9477875.1"/>
    <property type="molecule type" value="Genomic_DNA"/>
</dbReference>
<name>A0A9P5Z185_9AGAR</name>
<sequence>MMSFPEQNAYPFPVNLREKAEHAKKHLKRGPERWMHIVTSREKVVWAQPQLMRIEAGKSETSSNQNIEDVVKNRSENANHRASKCGNFSLFGSCKFRAARVAYLLASGCGATVTPMSMSNLNRLPASFKSLYRLFLRTSSASVMHHSRASRNLRRRWRSTFDEAAKVTREHQQNPSSESRTEWLKTWHTRMDNTLELLYTASHTRGIPHLVTRSLAFAIEDTRRLAIEKLVLRREWQPAHPQHLNQTQKTVEKKKKHEKLQEQSLGALDEIVNMAGASGNLILGPNTVPLGRYVHRRSR</sequence>
<evidence type="ECO:0000313" key="3">
    <source>
        <dbReference type="Proteomes" id="UP000807469"/>
    </source>
</evidence>
<feature type="region of interest" description="Disordered" evidence="1">
    <location>
        <begin position="241"/>
        <end position="260"/>
    </location>
</feature>
<comment type="caution">
    <text evidence="2">The sequence shown here is derived from an EMBL/GenBank/DDBJ whole genome shotgun (WGS) entry which is preliminary data.</text>
</comment>
<accession>A0A9P5Z185</accession>
<dbReference type="OrthoDB" id="2770090at2759"/>
<evidence type="ECO:0000313" key="2">
    <source>
        <dbReference type="EMBL" id="KAF9477875.1"/>
    </source>
</evidence>
<protein>
    <submittedName>
        <fullName evidence="2">Uncharacterized protein</fullName>
    </submittedName>
</protein>
<dbReference type="Proteomes" id="UP000807469">
    <property type="component" value="Unassembled WGS sequence"/>
</dbReference>
<evidence type="ECO:0000256" key="1">
    <source>
        <dbReference type="SAM" id="MobiDB-lite"/>
    </source>
</evidence>